<evidence type="ECO:0000256" key="3">
    <source>
        <dbReference type="ARBA" id="ARBA00022946"/>
    </source>
</evidence>
<evidence type="ECO:0000256" key="2">
    <source>
        <dbReference type="ARBA" id="ARBA00022472"/>
    </source>
</evidence>
<dbReference type="InterPro" id="IPR038538">
    <property type="entry name" value="MTERF_sf"/>
</dbReference>
<keyword evidence="5" id="KW-1185">Reference proteome</keyword>
<accession>A0A1Q3B8E3</accession>
<dbReference type="Pfam" id="PF02536">
    <property type="entry name" value="mTERF"/>
    <property type="match status" value="2"/>
</dbReference>
<organism evidence="4 5">
    <name type="scientific">Cephalotus follicularis</name>
    <name type="common">Albany pitcher plant</name>
    <dbReference type="NCBI Taxonomy" id="3775"/>
    <lineage>
        <taxon>Eukaryota</taxon>
        <taxon>Viridiplantae</taxon>
        <taxon>Streptophyta</taxon>
        <taxon>Embryophyta</taxon>
        <taxon>Tracheophyta</taxon>
        <taxon>Spermatophyta</taxon>
        <taxon>Magnoliopsida</taxon>
        <taxon>eudicotyledons</taxon>
        <taxon>Gunneridae</taxon>
        <taxon>Pentapetalae</taxon>
        <taxon>rosids</taxon>
        <taxon>fabids</taxon>
        <taxon>Oxalidales</taxon>
        <taxon>Cephalotaceae</taxon>
        <taxon>Cephalotus</taxon>
    </lineage>
</organism>
<protein>
    <submittedName>
        <fullName evidence="4">mTERF domain-containing protein</fullName>
    </submittedName>
</protein>
<dbReference type="STRING" id="3775.A0A1Q3B8E3"/>
<dbReference type="GO" id="GO:0003676">
    <property type="term" value="F:nucleic acid binding"/>
    <property type="evidence" value="ECO:0007669"/>
    <property type="project" value="InterPro"/>
</dbReference>
<reference evidence="5" key="1">
    <citation type="submission" date="2016-04" db="EMBL/GenBank/DDBJ databases">
        <title>Cephalotus genome sequencing.</title>
        <authorList>
            <person name="Fukushima K."/>
            <person name="Hasebe M."/>
            <person name="Fang X."/>
        </authorList>
    </citation>
    <scope>NUCLEOTIDE SEQUENCE [LARGE SCALE GENOMIC DNA]</scope>
    <source>
        <strain evidence="5">cv. St1</strain>
    </source>
</reference>
<evidence type="ECO:0000313" key="4">
    <source>
        <dbReference type="EMBL" id="GAV64297.1"/>
    </source>
</evidence>
<keyword evidence="2" id="KW-0804">Transcription</keyword>
<keyword evidence="2" id="KW-0806">Transcription termination</keyword>
<dbReference type="PANTHER" id="PTHR13068">
    <property type="entry name" value="CGI-12 PROTEIN-RELATED"/>
    <property type="match status" value="1"/>
</dbReference>
<dbReference type="InParanoid" id="A0A1Q3B8E3"/>
<dbReference type="SMART" id="SM00733">
    <property type="entry name" value="Mterf"/>
    <property type="match status" value="6"/>
</dbReference>
<evidence type="ECO:0000256" key="1">
    <source>
        <dbReference type="ARBA" id="ARBA00007692"/>
    </source>
</evidence>
<keyword evidence="3" id="KW-0809">Transit peptide</keyword>
<dbReference type="PANTHER" id="PTHR13068:SF236">
    <property type="entry name" value="OS02G0749800 PROTEIN"/>
    <property type="match status" value="1"/>
</dbReference>
<comment type="caution">
    <text evidence="4">The sequence shown here is derived from an EMBL/GenBank/DDBJ whole genome shotgun (WGS) entry which is preliminary data.</text>
</comment>
<gene>
    <name evidence="4" type="ORF">CFOL_v3_07815</name>
</gene>
<dbReference type="EMBL" id="BDDD01000339">
    <property type="protein sequence ID" value="GAV64297.1"/>
    <property type="molecule type" value="Genomic_DNA"/>
</dbReference>
<sequence length="385" mass="43943">MLRFSFICKSLLQFQYRTTNSKSTRIRYIQTLTSLDSSPKSVEQSLTVSYLVNSCGLSLKKAISASKYVKIGSTKRADSVLELLTTLGFTKSHISIFISGEPHFILADPEKTLKPKIEYLKSMGILGPDLCRIVLANGRILLSSLKNHIIPTFDFLKEFYETNENLICALKKFRSVPTCNVAKVMMPNIATLRAHGLPEQHIDRLMVLQPQALMLRVDLFEEAVDKVKEMGFEPSSKLFIVALRSVSGMSKVKWAQKKEVLMSFGWSEEMFNSAFRVQPSLMATSANKIRECMNHFVNKLGLKPSDVAKCPNLFLFSLERRIVPRYSYLQVLMSKGFVKKELNLIWVFNMSYKNFEKKFVAPYKEEAPEVIKAYQHEKRFQGVGN</sequence>
<comment type="similarity">
    <text evidence="1">Belongs to the mTERF family.</text>
</comment>
<dbReference type="OrthoDB" id="637682at2759"/>
<keyword evidence="2" id="KW-0805">Transcription regulation</keyword>
<evidence type="ECO:0000313" key="5">
    <source>
        <dbReference type="Proteomes" id="UP000187406"/>
    </source>
</evidence>
<dbReference type="Gene3D" id="1.25.70.10">
    <property type="entry name" value="Transcription termination factor 3, mitochondrial"/>
    <property type="match status" value="1"/>
</dbReference>
<dbReference type="Proteomes" id="UP000187406">
    <property type="component" value="Unassembled WGS sequence"/>
</dbReference>
<dbReference type="InterPro" id="IPR003690">
    <property type="entry name" value="MTERF"/>
</dbReference>
<proteinExistence type="inferred from homology"/>
<dbReference type="FunFam" id="1.25.70.10:FF:000001">
    <property type="entry name" value="Mitochondrial transcription termination factor-like"/>
    <property type="match status" value="1"/>
</dbReference>
<dbReference type="GO" id="GO:0006353">
    <property type="term" value="P:DNA-templated transcription termination"/>
    <property type="evidence" value="ECO:0007669"/>
    <property type="project" value="UniProtKB-KW"/>
</dbReference>
<name>A0A1Q3B8E3_CEPFO</name>
<dbReference type="AlphaFoldDB" id="A0A1Q3B8E3"/>